<dbReference type="GO" id="GO:0047661">
    <property type="term" value="F:amino-acid racemase activity"/>
    <property type="evidence" value="ECO:0007669"/>
    <property type="project" value="InterPro"/>
</dbReference>
<sequence>MSRLYVINPNSSQKVTDGIAAALTPLHGLGVEIACRTLPEGPPGIESQAQADETIPHMLRLAATLEADAAAFVIACFGDPGLHALRDRTAKPVLGIQESAVMTALTLGHRFGVIAILPASIPRHLRAFGAMGVRDRLAGDRALGLAVADLANEAATLARMTEVGATLRDTDGADVLILGCAGMARFRDPLERALGLPVVDPCQAAAAMAIGRIALTQSHSVGVEHAG</sequence>
<dbReference type="AlphaFoldDB" id="W8S321"/>
<accession>W8S321</accession>
<dbReference type="InterPro" id="IPR052186">
    <property type="entry name" value="Hydantoin_racemase-like"/>
</dbReference>
<evidence type="ECO:0000256" key="1">
    <source>
        <dbReference type="ARBA" id="ARBA00038414"/>
    </source>
</evidence>
<dbReference type="eggNOG" id="COG4126">
    <property type="taxonomic scope" value="Bacteria"/>
</dbReference>
<keyword evidence="3" id="KW-1185">Reference proteome</keyword>
<dbReference type="STRING" id="1294273.roselon_02266"/>
<dbReference type="InterPro" id="IPR053714">
    <property type="entry name" value="Iso_Racemase_Enz_sf"/>
</dbReference>
<dbReference type="KEGG" id="red:roselon_02266"/>
<evidence type="ECO:0000313" key="2">
    <source>
        <dbReference type="EMBL" id="AHM04602.1"/>
    </source>
</evidence>
<dbReference type="HOGENOM" id="CLU_053002_0_0_5"/>
<organism evidence="2 3">
    <name type="scientific">Roseicyclus elongatus DSM 19469</name>
    <dbReference type="NCBI Taxonomy" id="1294273"/>
    <lineage>
        <taxon>Bacteria</taxon>
        <taxon>Pseudomonadati</taxon>
        <taxon>Pseudomonadota</taxon>
        <taxon>Alphaproteobacteria</taxon>
        <taxon>Rhodobacterales</taxon>
        <taxon>Roseobacteraceae</taxon>
        <taxon>Roseicyclus</taxon>
    </lineage>
</organism>
<comment type="similarity">
    <text evidence="1">Belongs to the HyuE racemase family.</text>
</comment>
<name>W8S321_9RHOB</name>
<dbReference type="InterPro" id="IPR015942">
    <property type="entry name" value="Asp/Glu/hydantoin_racemase"/>
</dbReference>
<dbReference type="Proteomes" id="UP000019593">
    <property type="component" value="Chromosome"/>
</dbReference>
<evidence type="ECO:0000313" key="3">
    <source>
        <dbReference type="Proteomes" id="UP000019593"/>
    </source>
</evidence>
<dbReference type="EMBL" id="CP004372">
    <property type="protein sequence ID" value="AHM04602.1"/>
    <property type="molecule type" value="Genomic_DNA"/>
</dbReference>
<dbReference type="RefSeq" id="WP_025312380.1">
    <property type="nucleotide sequence ID" value="NZ_CP004372.1"/>
</dbReference>
<dbReference type="Pfam" id="PF01177">
    <property type="entry name" value="Asp_Glu_race"/>
    <property type="match status" value="1"/>
</dbReference>
<protein>
    <submittedName>
        <fullName evidence="2">Hydantoin racemase</fullName>
        <ecNumber evidence="2">5.1.99.-</ecNumber>
    </submittedName>
</protein>
<dbReference type="OrthoDB" id="9791723at2"/>
<dbReference type="EC" id="5.1.99.-" evidence="2"/>
<dbReference type="PATRIC" id="fig|1294273.3.peg.2237"/>
<keyword evidence="2" id="KW-0413">Isomerase</keyword>
<reference evidence="2 3" key="1">
    <citation type="submission" date="2013-03" db="EMBL/GenBank/DDBJ databases">
        <authorList>
            <person name="Fiebig A."/>
            <person name="Goeker M."/>
            <person name="Klenk H.-P.P."/>
        </authorList>
    </citation>
    <scope>NUCLEOTIDE SEQUENCE [LARGE SCALE GENOMIC DNA]</scope>
    <source>
        <strain evidence="3">DSM 19469</strain>
    </source>
</reference>
<dbReference type="PANTHER" id="PTHR28047">
    <property type="entry name" value="PROTEIN DCG1"/>
    <property type="match status" value="1"/>
</dbReference>
<dbReference type="PANTHER" id="PTHR28047:SF5">
    <property type="entry name" value="PROTEIN DCG1"/>
    <property type="match status" value="1"/>
</dbReference>
<proteinExistence type="inferred from homology"/>
<dbReference type="Gene3D" id="3.40.50.12500">
    <property type="match status" value="1"/>
</dbReference>
<gene>
    <name evidence="2" type="ORF">roselon_02266</name>
</gene>